<accession>A0ABR2SMC9</accession>
<sequence length="97" mass="10961">MDTTNQALLQMDTSPKEEGSYPIPQDINEMDLEILESQHIRDLSATNLSDQIATDRFKEREEVKGTKYGKMDQSALATPTFDHDIARELSLIDCGPF</sequence>
<organism evidence="2 3">
    <name type="scientific">Hibiscus sabdariffa</name>
    <name type="common">roselle</name>
    <dbReference type="NCBI Taxonomy" id="183260"/>
    <lineage>
        <taxon>Eukaryota</taxon>
        <taxon>Viridiplantae</taxon>
        <taxon>Streptophyta</taxon>
        <taxon>Embryophyta</taxon>
        <taxon>Tracheophyta</taxon>
        <taxon>Spermatophyta</taxon>
        <taxon>Magnoliopsida</taxon>
        <taxon>eudicotyledons</taxon>
        <taxon>Gunneridae</taxon>
        <taxon>Pentapetalae</taxon>
        <taxon>rosids</taxon>
        <taxon>malvids</taxon>
        <taxon>Malvales</taxon>
        <taxon>Malvaceae</taxon>
        <taxon>Malvoideae</taxon>
        <taxon>Hibiscus</taxon>
    </lineage>
</organism>
<comment type="caution">
    <text evidence="2">The sequence shown here is derived from an EMBL/GenBank/DDBJ whole genome shotgun (WGS) entry which is preliminary data.</text>
</comment>
<keyword evidence="3" id="KW-1185">Reference proteome</keyword>
<evidence type="ECO:0000256" key="1">
    <source>
        <dbReference type="SAM" id="MobiDB-lite"/>
    </source>
</evidence>
<protein>
    <submittedName>
        <fullName evidence="2">Uncharacterized protein</fullName>
    </submittedName>
</protein>
<dbReference type="EMBL" id="JBBPBN010000013">
    <property type="protein sequence ID" value="KAK9026388.1"/>
    <property type="molecule type" value="Genomic_DNA"/>
</dbReference>
<name>A0ABR2SMC9_9ROSI</name>
<reference evidence="2 3" key="1">
    <citation type="journal article" date="2024" name="G3 (Bethesda)">
        <title>Genome assembly of Hibiscus sabdariffa L. provides insights into metabolisms of medicinal natural products.</title>
        <authorList>
            <person name="Kim T."/>
        </authorList>
    </citation>
    <scope>NUCLEOTIDE SEQUENCE [LARGE SCALE GENOMIC DNA]</scope>
    <source>
        <strain evidence="2">TK-2024</strain>
        <tissue evidence="2">Old leaves</tissue>
    </source>
</reference>
<feature type="compositionally biased region" description="Polar residues" evidence="1">
    <location>
        <begin position="1"/>
        <end position="13"/>
    </location>
</feature>
<feature type="region of interest" description="Disordered" evidence="1">
    <location>
        <begin position="1"/>
        <end position="21"/>
    </location>
</feature>
<gene>
    <name evidence="2" type="ORF">V6N11_039228</name>
</gene>
<proteinExistence type="predicted"/>
<evidence type="ECO:0000313" key="3">
    <source>
        <dbReference type="Proteomes" id="UP001396334"/>
    </source>
</evidence>
<evidence type="ECO:0000313" key="2">
    <source>
        <dbReference type="EMBL" id="KAK9026388.1"/>
    </source>
</evidence>
<dbReference type="Proteomes" id="UP001396334">
    <property type="component" value="Unassembled WGS sequence"/>
</dbReference>